<dbReference type="EMBL" id="JELX01003887">
    <property type="protein sequence ID" value="KYF51066.1"/>
    <property type="molecule type" value="Genomic_DNA"/>
</dbReference>
<evidence type="ECO:0000313" key="3">
    <source>
        <dbReference type="Proteomes" id="UP000075604"/>
    </source>
</evidence>
<protein>
    <submittedName>
        <fullName evidence="2">Uncharacterized protein</fullName>
    </submittedName>
</protein>
<dbReference type="Proteomes" id="UP000075604">
    <property type="component" value="Unassembled WGS sequence"/>
</dbReference>
<sequence>MSDLGTMQRMSGAIEPWAGVVVGPARIEAGASFWPGRRAESAARPGTGGTIDLVAGSLTACALLPPLERAVRPDVEVDVPCAGVELGRMHAEGYGVSDPGEGSGVWVALRSGAAASWVVAPWMRLRLRLEAVVPLERPRAARAPALRARRRRRGPRAERRGAGGPGARARVVTGAVVFFTESARAGHGREWPPVPSP</sequence>
<evidence type="ECO:0000313" key="2">
    <source>
        <dbReference type="EMBL" id="KYF51066.1"/>
    </source>
</evidence>
<organism evidence="2 3">
    <name type="scientific">Sorangium cellulosum</name>
    <name type="common">Polyangium cellulosum</name>
    <dbReference type="NCBI Taxonomy" id="56"/>
    <lineage>
        <taxon>Bacteria</taxon>
        <taxon>Pseudomonadati</taxon>
        <taxon>Myxococcota</taxon>
        <taxon>Polyangia</taxon>
        <taxon>Polyangiales</taxon>
        <taxon>Polyangiaceae</taxon>
        <taxon>Sorangium</taxon>
    </lineage>
</organism>
<proteinExistence type="predicted"/>
<comment type="caution">
    <text evidence="2">The sequence shown here is derived from an EMBL/GenBank/DDBJ whole genome shotgun (WGS) entry which is preliminary data.</text>
</comment>
<feature type="region of interest" description="Disordered" evidence="1">
    <location>
        <begin position="143"/>
        <end position="168"/>
    </location>
</feature>
<name>A0A150P637_SORCE</name>
<dbReference type="AlphaFoldDB" id="A0A150P637"/>
<evidence type="ECO:0000256" key="1">
    <source>
        <dbReference type="SAM" id="MobiDB-lite"/>
    </source>
</evidence>
<gene>
    <name evidence="2" type="ORF">BE04_45360</name>
</gene>
<reference evidence="2 3" key="1">
    <citation type="submission" date="2014-02" db="EMBL/GenBank/DDBJ databases">
        <title>The small core and large imbalanced accessory genome model reveals a collaborative survival strategy of Sorangium cellulosum strains in nature.</title>
        <authorList>
            <person name="Han K."/>
            <person name="Peng R."/>
            <person name="Blom J."/>
            <person name="Li Y.-Z."/>
        </authorList>
    </citation>
    <scope>NUCLEOTIDE SEQUENCE [LARGE SCALE GENOMIC DNA]</scope>
    <source>
        <strain evidence="2 3">So0157-18</strain>
    </source>
</reference>
<accession>A0A150P637</accession>